<reference evidence="2 3" key="2">
    <citation type="submission" date="2020-03" db="EMBL/GenBank/DDBJ databases">
        <authorList>
            <person name="Ichikawa N."/>
            <person name="Kimura A."/>
            <person name="Kitahashi Y."/>
            <person name="Uohara A."/>
        </authorList>
    </citation>
    <scope>NUCLEOTIDE SEQUENCE [LARGE SCALE GENOMIC DNA]</scope>
    <source>
        <strain evidence="2 3">NBRC 107702</strain>
    </source>
</reference>
<protein>
    <recommendedName>
        <fullName evidence="4">DUF3267 domain-containing protein</fullName>
    </recommendedName>
</protein>
<reference evidence="2 3" key="1">
    <citation type="submission" date="2020-03" db="EMBL/GenBank/DDBJ databases">
        <title>Whole genome shotgun sequence of Phytohabitans flavus NBRC 107702.</title>
        <authorList>
            <person name="Komaki H."/>
            <person name="Tamura T."/>
        </authorList>
    </citation>
    <scope>NUCLEOTIDE SEQUENCE [LARGE SCALE GENOMIC DNA]</scope>
    <source>
        <strain evidence="2 3">NBRC 107702</strain>
    </source>
</reference>
<evidence type="ECO:0008006" key="4">
    <source>
        <dbReference type="Google" id="ProtNLM"/>
    </source>
</evidence>
<evidence type="ECO:0000256" key="1">
    <source>
        <dbReference type="SAM" id="Phobius"/>
    </source>
</evidence>
<feature type="transmembrane region" description="Helical" evidence="1">
    <location>
        <begin position="34"/>
        <end position="63"/>
    </location>
</feature>
<keyword evidence="1" id="KW-0812">Transmembrane</keyword>
<dbReference type="Proteomes" id="UP000502508">
    <property type="component" value="Chromosome"/>
</dbReference>
<organism evidence="2 3">
    <name type="scientific">Phytohabitans flavus</name>
    <dbReference type="NCBI Taxonomy" id="1076124"/>
    <lineage>
        <taxon>Bacteria</taxon>
        <taxon>Bacillati</taxon>
        <taxon>Actinomycetota</taxon>
        <taxon>Actinomycetes</taxon>
        <taxon>Micromonosporales</taxon>
        <taxon>Micromonosporaceae</taxon>
    </lineage>
</organism>
<dbReference type="Pfam" id="PF11667">
    <property type="entry name" value="DUF3267"/>
    <property type="match status" value="1"/>
</dbReference>
<keyword evidence="1" id="KW-1133">Transmembrane helix</keyword>
<proteinExistence type="predicted"/>
<accession>A0A6F8XVM6</accession>
<dbReference type="AlphaFoldDB" id="A0A6F8XVM6"/>
<evidence type="ECO:0000313" key="3">
    <source>
        <dbReference type="Proteomes" id="UP000502508"/>
    </source>
</evidence>
<sequence>MGLVSLCAVGTLGALVRPAGWSFELGPDIAMVPVVAFLVGLLAMPLLTVVVHEAVHGVLLWAFTRARPVFGFRGWYAYADAPGWYLSRSTMLAVLVAPLVVLPVLGLPLVAFGPVGLSILVLLALIFNAVAAIGDVYLIGIALRVRGPMYFGDEPGARPGEAGSWYVLRR</sequence>
<feature type="transmembrane region" description="Helical" evidence="1">
    <location>
        <begin position="119"/>
        <end position="143"/>
    </location>
</feature>
<keyword evidence="3" id="KW-1185">Reference proteome</keyword>
<feature type="transmembrane region" description="Helical" evidence="1">
    <location>
        <begin position="92"/>
        <end position="113"/>
    </location>
</feature>
<dbReference type="InterPro" id="IPR021683">
    <property type="entry name" value="DUF3267"/>
</dbReference>
<dbReference type="RefSeq" id="WP_173037573.1">
    <property type="nucleotide sequence ID" value="NZ_AP022870.1"/>
</dbReference>
<gene>
    <name evidence="2" type="ORF">Pflav_043220</name>
</gene>
<dbReference type="EMBL" id="AP022870">
    <property type="protein sequence ID" value="BCB77912.1"/>
    <property type="molecule type" value="Genomic_DNA"/>
</dbReference>
<evidence type="ECO:0000313" key="2">
    <source>
        <dbReference type="EMBL" id="BCB77912.1"/>
    </source>
</evidence>
<name>A0A6F8XVM6_9ACTN</name>
<keyword evidence="1" id="KW-0472">Membrane</keyword>
<dbReference type="KEGG" id="pfla:Pflav_043220"/>